<dbReference type="EMBL" id="MU157847">
    <property type="protein sequence ID" value="KAF9529173.1"/>
    <property type="molecule type" value="Genomic_DNA"/>
</dbReference>
<dbReference type="GO" id="GO:0003677">
    <property type="term" value="F:DNA binding"/>
    <property type="evidence" value="ECO:0007669"/>
    <property type="project" value="UniProtKB-KW"/>
</dbReference>
<dbReference type="PANTHER" id="PTHR46910">
    <property type="entry name" value="TRANSCRIPTION FACTOR PDR1"/>
    <property type="match status" value="1"/>
</dbReference>
<dbReference type="SUPFAM" id="SSF57701">
    <property type="entry name" value="Zn2/Cys6 DNA-binding domain"/>
    <property type="match status" value="1"/>
</dbReference>
<feature type="compositionally biased region" description="Low complexity" evidence="5">
    <location>
        <begin position="113"/>
        <end position="125"/>
    </location>
</feature>
<accession>A0A9P6JQT5</accession>
<protein>
    <submittedName>
        <fullName evidence="8">Fungal-specific transcription factor domain-containing protein</fullName>
    </submittedName>
</protein>
<keyword evidence="2" id="KW-0479">Metal-binding</keyword>
<dbReference type="AlphaFoldDB" id="A0A9P6JQT5"/>
<dbReference type="GO" id="GO:0000981">
    <property type="term" value="F:DNA-binding transcription factor activity, RNA polymerase II-specific"/>
    <property type="evidence" value="ECO:0007669"/>
    <property type="project" value="InterPro"/>
</dbReference>
<feature type="compositionally biased region" description="Pro residues" evidence="5">
    <location>
        <begin position="132"/>
        <end position="141"/>
    </location>
</feature>
<reference evidence="8" key="1">
    <citation type="submission" date="2020-11" db="EMBL/GenBank/DDBJ databases">
        <authorList>
            <consortium name="DOE Joint Genome Institute"/>
            <person name="Ahrendt S."/>
            <person name="Riley R."/>
            <person name="Andreopoulos W."/>
            <person name="Labutti K."/>
            <person name="Pangilinan J."/>
            <person name="Ruiz-Duenas F.J."/>
            <person name="Barrasa J.M."/>
            <person name="Sanchez-Garcia M."/>
            <person name="Camarero S."/>
            <person name="Miyauchi S."/>
            <person name="Serrano A."/>
            <person name="Linde D."/>
            <person name="Babiker R."/>
            <person name="Drula E."/>
            <person name="Ayuso-Fernandez I."/>
            <person name="Pacheco R."/>
            <person name="Padilla G."/>
            <person name="Ferreira P."/>
            <person name="Barriuso J."/>
            <person name="Kellner H."/>
            <person name="Castanera R."/>
            <person name="Alfaro M."/>
            <person name="Ramirez L."/>
            <person name="Pisabarro A.G."/>
            <person name="Kuo A."/>
            <person name="Tritt A."/>
            <person name="Lipzen A."/>
            <person name="He G."/>
            <person name="Yan M."/>
            <person name="Ng V."/>
            <person name="Cullen D."/>
            <person name="Martin F."/>
            <person name="Rosso M.-N."/>
            <person name="Henrissat B."/>
            <person name="Hibbett D."/>
            <person name="Martinez A.T."/>
            <person name="Grigoriev I.V."/>
        </authorList>
    </citation>
    <scope>NUCLEOTIDE SEQUENCE</scope>
    <source>
        <strain evidence="8">CBS 506.95</strain>
    </source>
</reference>
<sequence>MDSDHSDSSHGHADIPKTKKRRLHGACDSCRKRKIKCDSAARPGNICTNCETSNVSCTHDIPRQPKKKDTQQAYIQNLEERLSKMERLLNCKNPGADLENLLEMPQVEFNNAPSPSTSTTESSSSFLDFRLPHPPHLPSELPPSQKSSSRSGTTTPNEAEDLAHIQLAQHMSNLSMADERFFGQSSSFMFAKHAMAAKGEATGKPQTILDVSNFRRPLYWDLRPWELSLAQTVERSYVFPDPDLLEDLIALYFDKSNTLLPILHRPSFIQSLHRGQHLFDSRFGMTVLLACAVASRYSHDPRVLSEGDTVGLSCGWNYFSQVPIFRNYLFYQSSIYDLQYYALAVVYLLGTSIPHASWALLGLGVRFALEKGLHRRMGFQKNSMEEEMAKRAFWCLLVQDRWMSAFLGRPCAVQDEDFDVEFPAECDDEYWETDSPNAAFKQPPGTPSRMSYMIAQIRLTEILAFTLRTLYSTKKSKMLTGMIGKDWEIQVVTEIDSSLNKWKDSLPHFLRWDPKMPDNTFFHQSTCLHVSFFYLQIQVHRPFLTKKSLLSLPSLAICSASARSCVHVLEVALTRGLRPFPVTFMAAFAAAMVLLLNYWVQQRKDPKYESKQETELLRICRLSMKECEKRWHVAGRLVDMLDEMGGRVDPQTPSGPKRRRDSESESKPLAPAMPKNPSTRWSPEAYGSMGRAIFDPDSPPSANLSSPPPSLVKPPSEMRTFDNASSMPANNWDFSNLLMAQMGYMQQQQQYDTPDLSFPLDSMPVPVDPAYLTGVSGASASYVPRASFPNQQTLSGDGVSMNQSTPTIDASQSVPEDLFAMWSNLPNTFNTQDWDNFLKTDSNLGC</sequence>
<dbReference type="CDD" id="cd12148">
    <property type="entry name" value="fungal_TF_MHR"/>
    <property type="match status" value="1"/>
</dbReference>
<evidence type="ECO:0000256" key="1">
    <source>
        <dbReference type="ARBA" id="ARBA00004123"/>
    </source>
</evidence>
<evidence type="ECO:0000256" key="2">
    <source>
        <dbReference type="ARBA" id="ARBA00022723"/>
    </source>
</evidence>
<dbReference type="InterPro" id="IPR001138">
    <property type="entry name" value="Zn2Cys6_DnaBD"/>
</dbReference>
<dbReference type="OrthoDB" id="4456959at2759"/>
<dbReference type="PANTHER" id="PTHR46910:SF3">
    <property type="entry name" value="HALOTOLERANCE PROTEIN 9-RELATED"/>
    <property type="match status" value="1"/>
</dbReference>
<feature type="region of interest" description="Disordered" evidence="5">
    <location>
        <begin position="108"/>
        <end position="157"/>
    </location>
</feature>
<dbReference type="PROSITE" id="PS50048">
    <property type="entry name" value="ZN2_CY6_FUNGAL_2"/>
    <property type="match status" value="1"/>
</dbReference>
<evidence type="ECO:0000256" key="3">
    <source>
        <dbReference type="ARBA" id="ARBA00023125"/>
    </source>
</evidence>
<dbReference type="PROSITE" id="PS00463">
    <property type="entry name" value="ZN2_CY6_FUNGAL_1"/>
    <property type="match status" value="1"/>
</dbReference>
<keyword evidence="6" id="KW-0472">Membrane</keyword>
<dbReference type="InterPro" id="IPR036864">
    <property type="entry name" value="Zn2-C6_fun-type_DNA-bd_sf"/>
</dbReference>
<dbReference type="InterPro" id="IPR050987">
    <property type="entry name" value="AtrR-like"/>
</dbReference>
<organism evidence="8 9">
    <name type="scientific">Crepidotus variabilis</name>
    <dbReference type="NCBI Taxonomy" id="179855"/>
    <lineage>
        <taxon>Eukaryota</taxon>
        <taxon>Fungi</taxon>
        <taxon>Dikarya</taxon>
        <taxon>Basidiomycota</taxon>
        <taxon>Agaricomycotina</taxon>
        <taxon>Agaricomycetes</taxon>
        <taxon>Agaricomycetidae</taxon>
        <taxon>Agaricales</taxon>
        <taxon>Agaricineae</taxon>
        <taxon>Crepidotaceae</taxon>
        <taxon>Crepidotus</taxon>
    </lineage>
</organism>
<keyword evidence="3" id="KW-0238">DNA-binding</keyword>
<name>A0A9P6JQT5_9AGAR</name>
<feature type="transmembrane region" description="Helical" evidence="6">
    <location>
        <begin position="581"/>
        <end position="600"/>
    </location>
</feature>
<dbReference type="Proteomes" id="UP000807306">
    <property type="component" value="Unassembled WGS sequence"/>
</dbReference>
<feature type="compositionally biased region" description="Basic and acidic residues" evidence="5">
    <location>
        <begin position="1"/>
        <end position="17"/>
    </location>
</feature>
<dbReference type="CDD" id="cd00067">
    <property type="entry name" value="GAL4"/>
    <property type="match status" value="1"/>
</dbReference>
<gene>
    <name evidence="8" type="ORF">CPB83DRAFT_852794</name>
</gene>
<dbReference type="GO" id="GO:0006351">
    <property type="term" value="P:DNA-templated transcription"/>
    <property type="evidence" value="ECO:0007669"/>
    <property type="project" value="InterPro"/>
</dbReference>
<evidence type="ECO:0000256" key="4">
    <source>
        <dbReference type="ARBA" id="ARBA00023242"/>
    </source>
</evidence>
<dbReference type="Pfam" id="PF04082">
    <property type="entry name" value="Fungal_trans"/>
    <property type="match status" value="1"/>
</dbReference>
<feature type="region of interest" description="Disordered" evidence="5">
    <location>
        <begin position="1"/>
        <end position="23"/>
    </location>
</feature>
<dbReference type="GO" id="GO:0005634">
    <property type="term" value="C:nucleus"/>
    <property type="evidence" value="ECO:0007669"/>
    <property type="project" value="UniProtKB-SubCell"/>
</dbReference>
<proteinExistence type="predicted"/>
<evidence type="ECO:0000256" key="6">
    <source>
        <dbReference type="SAM" id="Phobius"/>
    </source>
</evidence>
<keyword evidence="6" id="KW-0812">Transmembrane</keyword>
<evidence type="ECO:0000259" key="7">
    <source>
        <dbReference type="PROSITE" id="PS50048"/>
    </source>
</evidence>
<dbReference type="InterPro" id="IPR007219">
    <property type="entry name" value="XnlR_reg_dom"/>
</dbReference>
<dbReference type="GO" id="GO:0008270">
    <property type="term" value="F:zinc ion binding"/>
    <property type="evidence" value="ECO:0007669"/>
    <property type="project" value="InterPro"/>
</dbReference>
<feature type="region of interest" description="Disordered" evidence="5">
    <location>
        <begin position="643"/>
        <end position="724"/>
    </location>
</feature>
<keyword evidence="6" id="KW-1133">Transmembrane helix</keyword>
<comment type="subcellular location">
    <subcellularLocation>
        <location evidence="1">Nucleus</location>
    </subcellularLocation>
</comment>
<dbReference type="SMART" id="SM00906">
    <property type="entry name" value="Fungal_trans"/>
    <property type="match status" value="1"/>
</dbReference>
<comment type="caution">
    <text evidence="8">The sequence shown here is derived from an EMBL/GenBank/DDBJ whole genome shotgun (WGS) entry which is preliminary data.</text>
</comment>
<dbReference type="Gene3D" id="4.10.240.10">
    <property type="entry name" value="Zn(2)-C6 fungal-type DNA-binding domain"/>
    <property type="match status" value="1"/>
</dbReference>
<evidence type="ECO:0000313" key="9">
    <source>
        <dbReference type="Proteomes" id="UP000807306"/>
    </source>
</evidence>
<keyword evidence="9" id="KW-1185">Reference proteome</keyword>
<evidence type="ECO:0000313" key="8">
    <source>
        <dbReference type="EMBL" id="KAF9529173.1"/>
    </source>
</evidence>
<evidence type="ECO:0000256" key="5">
    <source>
        <dbReference type="SAM" id="MobiDB-lite"/>
    </source>
</evidence>
<feature type="domain" description="Zn(2)-C6 fungal-type" evidence="7">
    <location>
        <begin position="26"/>
        <end position="59"/>
    </location>
</feature>
<dbReference type="Pfam" id="PF00172">
    <property type="entry name" value="Zn_clus"/>
    <property type="match status" value="1"/>
</dbReference>
<keyword evidence="4" id="KW-0539">Nucleus</keyword>
<dbReference type="SMART" id="SM00066">
    <property type="entry name" value="GAL4"/>
    <property type="match status" value="1"/>
</dbReference>
<feature type="compositionally biased region" description="Polar residues" evidence="5">
    <location>
        <begin position="145"/>
        <end position="157"/>
    </location>
</feature>